<feature type="domain" description="Dihydroneopterin aldolase MtpD C-terminal" evidence="1">
    <location>
        <begin position="3"/>
        <end position="105"/>
    </location>
</feature>
<dbReference type="InterPro" id="IPR036839">
    <property type="entry name" value="MptD_sf"/>
</dbReference>
<dbReference type="GO" id="GO:0004150">
    <property type="term" value="F:dihydroneopterin aldolase activity"/>
    <property type="evidence" value="ECO:0007669"/>
    <property type="project" value="InterPro"/>
</dbReference>
<dbReference type="Gene3D" id="3.30.1300.20">
    <property type="entry name" value="7,8-dihydroneopterin aldolase (MptD)"/>
    <property type="match status" value="1"/>
</dbReference>
<dbReference type="EMBL" id="VSSQ01000277">
    <property type="protein sequence ID" value="MPL89330.1"/>
    <property type="molecule type" value="Genomic_DNA"/>
</dbReference>
<protein>
    <recommendedName>
        <fullName evidence="1">Dihydroneopterin aldolase MtpD C-terminal domain-containing protein</fullName>
    </recommendedName>
</protein>
<dbReference type="AlphaFoldDB" id="A0A644VDG8"/>
<comment type="caution">
    <text evidence="2">The sequence shown here is derived from an EMBL/GenBank/DDBJ whole genome shotgun (WGS) entry which is preliminary data.</text>
</comment>
<organism evidence="2">
    <name type="scientific">bioreactor metagenome</name>
    <dbReference type="NCBI Taxonomy" id="1076179"/>
    <lineage>
        <taxon>unclassified sequences</taxon>
        <taxon>metagenomes</taxon>
        <taxon>ecological metagenomes</taxon>
    </lineage>
</organism>
<name>A0A644VDG8_9ZZZZ</name>
<evidence type="ECO:0000259" key="1">
    <source>
        <dbReference type="Pfam" id="PF04038"/>
    </source>
</evidence>
<dbReference type="InterPro" id="IPR027508">
    <property type="entry name" value="DHN_aldolase_MptD"/>
</dbReference>
<evidence type="ECO:0000313" key="2">
    <source>
        <dbReference type="EMBL" id="MPL89330.1"/>
    </source>
</evidence>
<dbReference type="HAMAP" id="MF_02130">
    <property type="entry name" value="DHNA_arch"/>
    <property type="match status" value="1"/>
</dbReference>
<sequence length="107" mass="11727">MATDRENAVFEAAIKLGALYHQFVGTPISRSTAEIVEAAIESAVSLQPYVTKITVRLDKSLMNENPFGYSELTGAMYDAVIETKYGDAVCRASLKFEGGYPLMKILE</sequence>
<reference evidence="2" key="1">
    <citation type="submission" date="2019-08" db="EMBL/GenBank/DDBJ databases">
        <authorList>
            <person name="Kucharzyk K."/>
            <person name="Murdoch R.W."/>
            <person name="Higgins S."/>
            <person name="Loffler F."/>
        </authorList>
    </citation>
    <scope>NUCLEOTIDE SEQUENCE</scope>
</reference>
<accession>A0A644VDG8</accession>
<dbReference type="InterPro" id="IPR007181">
    <property type="entry name" value="MtpD_C"/>
</dbReference>
<dbReference type="SUPFAM" id="SSF143560">
    <property type="entry name" value="MK0786-like"/>
    <property type="match status" value="1"/>
</dbReference>
<gene>
    <name evidence="2" type="ORF">SDC9_35364</name>
</gene>
<dbReference type="Pfam" id="PF04038">
    <property type="entry name" value="DHNA"/>
    <property type="match status" value="1"/>
</dbReference>
<proteinExistence type="inferred from homology"/>